<evidence type="ECO:0000256" key="4">
    <source>
        <dbReference type="ARBA" id="ARBA00023163"/>
    </source>
</evidence>
<dbReference type="FunFam" id="3.40.190.10:FF:000017">
    <property type="entry name" value="Glycine cleavage system transcriptional activator"/>
    <property type="match status" value="1"/>
</dbReference>
<keyword evidence="3" id="KW-0238">DNA-binding</keyword>
<dbReference type="PANTHER" id="PTHR30537:SF26">
    <property type="entry name" value="GLYCINE CLEAVAGE SYSTEM TRANSCRIPTIONAL ACTIVATOR"/>
    <property type="match status" value="1"/>
</dbReference>
<dbReference type="InterPro" id="IPR036388">
    <property type="entry name" value="WH-like_DNA-bd_sf"/>
</dbReference>
<dbReference type="Gene3D" id="3.40.190.10">
    <property type="entry name" value="Periplasmic binding protein-like II"/>
    <property type="match status" value="2"/>
</dbReference>
<name>A0A266LS44_PSEFR</name>
<evidence type="ECO:0000313" key="6">
    <source>
        <dbReference type="EMBL" id="OZY40105.1"/>
    </source>
</evidence>
<dbReference type="GO" id="GO:0003700">
    <property type="term" value="F:DNA-binding transcription factor activity"/>
    <property type="evidence" value="ECO:0007669"/>
    <property type="project" value="InterPro"/>
</dbReference>
<reference evidence="6 7" key="1">
    <citation type="submission" date="2017-08" db="EMBL/GenBank/DDBJ databases">
        <title>Genomic and metabolic characterisation of spoilage-associated Pseudomonas species.</title>
        <authorList>
            <person name="Stanborough T."/>
            <person name="Fegan N."/>
            <person name="Powell S.M."/>
            <person name="Singh T."/>
            <person name="Tamplin M.L."/>
            <person name="Chandry P.S."/>
        </authorList>
    </citation>
    <scope>NUCLEOTIDE SEQUENCE [LARGE SCALE GENOMIC DNA]</scope>
    <source>
        <strain evidence="6 7">F1820</strain>
    </source>
</reference>
<dbReference type="Pfam" id="PF03466">
    <property type="entry name" value="LysR_substrate"/>
    <property type="match status" value="1"/>
</dbReference>
<dbReference type="Proteomes" id="UP000216113">
    <property type="component" value="Unassembled WGS sequence"/>
</dbReference>
<proteinExistence type="inferred from homology"/>
<dbReference type="InterPro" id="IPR036390">
    <property type="entry name" value="WH_DNA-bd_sf"/>
</dbReference>
<evidence type="ECO:0000313" key="7">
    <source>
        <dbReference type="Proteomes" id="UP000216113"/>
    </source>
</evidence>
<protein>
    <submittedName>
        <fullName evidence="6">LysR family transcriptional regulator</fullName>
    </submittedName>
</protein>
<evidence type="ECO:0000256" key="2">
    <source>
        <dbReference type="ARBA" id="ARBA00023015"/>
    </source>
</evidence>
<dbReference type="FunFam" id="1.10.10.10:FF:000001">
    <property type="entry name" value="LysR family transcriptional regulator"/>
    <property type="match status" value="1"/>
</dbReference>
<keyword evidence="4" id="KW-0804">Transcription</keyword>
<dbReference type="PROSITE" id="PS50931">
    <property type="entry name" value="HTH_LYSR"/>
    <property type="match status" value="1"/>
</dbReference>
<evidence type="ECO:0000259" key="5">
    <source>
        <dbReference type="PROSITE" id="PS50931"/>
    </source>
</evidence>
<gene>
    <name evidence="6" type="ORF">CJF43_19205</name>
</gene>
<dbReference type="PRINTS" id="PR00039">
    <property type="entry name" value="HTHLYSR"/>
</dbReference>
<dbReference type="InterPro" id="IPR058163">
    <property type="entry name" value="LysR-type_TF_proteobact-type"/>
</dbReference>
<dbReference type="PANTHER" id="PTHR30537">
    <property type="entry name" value="HTH-TYPE TRANSCRIPTIONAL REGULATOR"/>
    <property type="match status" value="1"/>
</dbReference>
<evidence type="ECO:0000256" key="1">
    <source>
        <dbReference type="ARBA" id="ARBA00009437"/>
    </source>
</evidence>
<dbReference type="GO" id="GO:0006351">
    <property type="term" value="P:DNA-templated transcription"/>
    <property type="evidence" value="ECO:0007669"/>
    <property type="project" value="TreeGrafter"/>
</dbReference>
<dbReference type="GO" id="GO:0043565">
    <property type="term" value="F:sequence-specific DNA binding"/>
    <property type="evidence" value="ECO:0007669"/>
    <property type="project" value="TreeGrafter"/>
</dbReference>
<dbReference type="CDD" id="cd08432">
    <property type="entry name" value="PBP2_GcdR_TrpI_HvrB_AmpR_like"/>
    <property type="match status" value="1"/>
</dbReference>
<dbReference type="InterPro" id="IPR005119">
    <property type="entry name" value="LysR_subst-bd"/>
</dbReference>
<organism evidence="6 7">
    <name type="scientific">Pseudomonas fragi</name>
    <dbReference type="NCBI Taxonomy" id="296"/>
    <lineage>
        <taxon>Bacteria</taxon>
        <taxon>Pseudomonadati</taxon>
        <taxon>Pseudomonadota</taxon>
        <taxon>Gammaproteobacteria</taxon>
        <taxon>Pseudomonadales</taxon>
        <taxon>Pseudomonadaceae</taxon>
        <taxon>Pseudomonas</taxon>
    </lineage>
</organism>
<dbReference type="RefSeq" id="WP_095030522.1">
    <property type="nucleotide sequence ID" value="NZ_NQKL01000018.1"/>
</dbReference>
<dbReference type="EMBL" id="NQKL01000018">
    <property type="protein sequence ID" value="OZY40105.1"/>
    <property type="molecule type" value="Genomic_DNA"/>
</dbReference>
<dbReference type="Gene3D" id="1.10.10.10">
    <property type="entry name" value="Winged helix-like DNA-binding domain superfamily/Winged helix DNA-binding domain"/>
    <property type="match status" value="1"/>
</dbReference>
<comment type="caution">
    <text evidence="6">The sequence shown here is derived from an EMBL/GenBank/DDBJ whole genome shotgun (WGS) entry which is preliminary data.</text>
</comment>
<feature type="domain" description="HTH lysR-type" evidence="5">
    <location>
        <begin position="5"/>
        <end position="62"/>
    </location>
</feature>
<accession>A0A266LS44</accession>
<comment type="similarity">
    <text evidence="1">Belongs to the LysR transcriptional regulatory family.</text>
</comment>
<keyword evidence="2" id="KW-0805">Transcription regulation</keyword>
<dbReference type="Pfam" id="PF00126">
    <property type="entry name" value="HTH_1"/>
    <property type="match status" value="1"/>
</dbReference>
<sequence>MKRLPPLPALHTFLITAQCCNFTRAGEQLHITQGAVSRQIAGLEEHLGYPLFHRQARGLSLTEQGQALYPRIEQVFDLIGEAVEHASVRRSPLQIKAPTCMLRWLLPKLLHWQELRPDVPVELTSSVQHGVDFRREAFDAAVVYSPQPGPKRQGRHLFDEQLTPVCAPHLLEGRDAINQLGDLTQHTLLHPSRDQQDWTQWLNAAGGDVSAIRKSQYFDTLDLAMTVAAQGNGVAIGDWSLIGDDLKAGRLAMPFDFKVTTGAAYLLVCSPRNEASAPLRELLDWLVYQAKDADQARFNTPL</sequence>
<evidence type="ECO:0000256" key="3">
    <source>
        <dbReference type="ARBA" id="ARBA00023125"/>
    </source>
</evidence>
<dbReference type="SUPFAM" id="SSF53850">
    <property type="entry name" value="Periplasmic binding protein-like II"/>
    <property type="match status" value="1"/>
</dbReference>
<dbReference type="InterPro" id="IPR000847">
    <property type="entry name" value="LysR_HTH_N"/>
</dbReference>
<dbReference type="AlphaFoldDB" id="A0A266LS44"/>
<dbReference type="SUPFAM" id="SSF46785">
    <property type="entry name" value="Winged helix' DNA-binding domain"/>
    <property type="match status" value="1"/>
</dbReference>